<keyword evidence="11" id="KW-1185">Reference proteome</keyword>
<feature type="compositionally biased region" description="Basic and acidic residues" evidence="8">
    <location>
        <begin position="631"/>
        <end position="643"/>
    </location>
</feature>
<evidence type="ECO:0000256" key="1">
    <source>
        <dbReference type="ARBA" id="ARBA00000707"/>
    </source>
</evidence>
<dbReference type="GO" id="GO:0004843">
    <property type="term" value="F:cysteine-type deubiquitinase activity"/>
    <property type="evidence" value="ECO:0007669"/>
    <property type="project" value="UniProtKB-EC"/>
</dbReference>
<protein>
    <recommendedName>
        <fullName evidence="3">ubiquitinyl hydrolase 1</fullName>
        <ecNumber evidence="3">3.4.19.12</ecNumber>
    </recommendedName>
</protein>
<evidence type="ECO:0000313" key="11">
    <source>
        <dbReference type="Proteomes" id="UP000274822"/>
    </source>
</evidence>
<feature type="compositionally biased region" description="Acidic residues" evidence="8">
    <location>
        <begin position="619"/>
        <end position="630"/>
    </location>
</feature>
<feature type="region of interest" description="Disordered" evidence="8">
    <location>
        <begin position="340"/>
        <end position="396"/>
    </location>
</feature>
<dbReference type="Pfam" id="PF00443">
    <property type="entry name" value="UCH"/>
    <property type="match status" value="1"/>
</dbReference>
<organism evidence="10 11">
    <name type="scientific">Jimgerdemannia flammicorona</name>
    <dbReference type="NCBI Taxonomy" id="994334"/>
    <lineage>
        <taxon>Eukaryota</taxon>
        <taxon>Fungi</taxon>
        <taxon>Fungi incertae sedis</taxon>
        <taxon>Mucoromycota</taxon>
        <taxon>Mucoromycotina</taxon>
        <taxon>Endogonomycetes</taxon>
        <taxon>Endogonales</taxon>
        <taxon>Endogonaceae</taxon>
        <taxon>Jimgerdemannia</taxon>
    </lineage>
</organism>
<evidence type="ECO:0000256" key="4">
    <source>
        <dbReference type="ARBA" id="ARBA00022670"/>
    </source>
</evidence>
<feature type="region of interest" description="Disordered" evidence="8">
    <location>
        <begin position="613"/>
        <end position="647"/>
    </location>
</feature>
<dbReference type="AlphaFoldDB" id="A0A433PKN6"/>
<comment type="similarity">
    <text evidence="2">Belongs to the peptidase C19 family.</text>
</comment>
<evidence type="ECO:0000256" key="5">
    <source>
        <dbReference type="ARBA" id="ARBA00022786"/>
    </source>
</evidence>
<dbReference type="InterPro" id="IPR028889">
    <property type="entry name" value="USP"/>
</dbReference>
<reference evidence="10 11" key="1">
    <citation type="journal article" date="2018" name="New Phytol.">
        <title>Phylogenomics of Endogonaceae and evolution of mycorrhizas within Mucoromycota.</title>
        <authorList>
            <person name="Chang Y."/>
            <person name="Desiro A."/>
            <person name="Na H."/>
            <person name="Sandor L."/>
            <person name="Lipzen A."/>
            <person name="Clum A."/>
            <person name="Barry K."/>
            <person name="Grigoriev I.V."/>
            <person name="Martin F.M."/>
            <person name="Stajich J.E."/>
            <person name="Smith M.E."/>
            <person name="Bonito G."/>
            <person name="Spatafora J.W."/>
        </authorList>
    </citation>
    <scope>NUCLEOTIDE SEQUENCE [LARGE SCALE GENOMIC DNA]</scope>
    <source>
        <strain evidence="10 11">AD002</strain>
    </source>
</reference>
<dbReference type="EC" id="3.4.19.12" evidence="3"/>
<comment type="caution">
    <text evidence="10">The sequence shown here is derived from an EMBL/GenBank/DDBJ whole genome shotgun (WGS) entry which is preliminary data.</text>
</comment>
<dbReference type="PROSITE" id="PS50235">
    <property type="entry name" value="USP_3"/>
    <property type="match status" value="1"/>
</dbReference>
<evidence type="ECO:0000256" key="8">
    <source>
        <dbReference type="SAM" id="MobiDB-lite"/>
    </source>
</evidence>
<gene>
    <name evidence="10" type="ORF">BC938DRAFT_476087</name>
</gene>
<dbReference type="GO" id="GO:0006508">
    <property type="term" value="P:proteolysis"/>
    <property type="evidence" value="ECO:0007669"/>
    <property type="project" value="UniProtKB-KW"/>
</dbReference>
<evidence type="ECO:0000256" key="2">
    <source>
        <dbReference type="ARBA" id="ARBA00009085"/>
    </source>
</evidence>
<keyword evidence="7" id="KW-0788">Thiol protease</keyword>
<evidence type="ECO:0000256" key="7">
    <source>
        <dbReference type="ARBA" id="ARBA00022807"/>
    </source>
</evidence>
<proteinExistence type="inferred from homology"/>
<name>A0A433PKN6_9FUNG</name>
<evidence type="ECO:0000259" key="9">
    <source>
        <dbReference type="PROSITE" id="PS50235"/>
    </source>
</evidence>
<evidence type="ECO:0000313" key="10">
    <source>
        <dbReference type="EMBL" id="RUS18020.1"/>
    </source>
</evidence>
<evidence type="ECO:0000256" key="3">
    <source>
        <dbReference type="ARBA" id="ARBA00012759"/>
    </source>
</evidence>
<accession>A0A433PKN6</accession>
<keyword evidence="6" id="KW-0378">Hydrolase</keyword>
<sequence length="671" mass="76578">TTRSALIHTPLPFFLQQTIGRFAPSFIGYQQHDSQELLGFLLDGLHEDLNRITSKPYIEWPDFDGKPDREVARISWDYHKARNDSIIVDLFQGQFKSRLVCPDCEKISVTFDPFMYLSLPLPIQKKSEVKLIYVPYDPARRPVRMTITVNKDSSIRQLKDQIAKWMDVGDTSRLLLTEVWTHRVYKIFNNADQVSSISTNDHIYMYQLPCPVPPAPKPKATDEPENPEDWIIFPVYWTSASSTSSSMSSYTYISLFGYPMMIAMTKGEARNPDNVYHVIVRQVERYTTMKLFEEVASDTRNGYRSGPPELFALSMMSYGDLSDLRERAAKEAEARAKVVARMKEREEREAGEDGADASGKRKKLQRSSREELGEQRSASPVESIGSASSGNAAQTYNTVYNPRVGDEDEEVEDAAPGSSAMLGGNLLSNMSNMSNAVYSRIKAFTQPPLTPAHVIRQGEVVFIEWPATKAMQVLGETAMQTHPAKKDNMWEEYVEFVDPETEREREETIRGEKKNVTLLDCLKGFLTEEELNEENPWYCPRCQKHQQASKKLDLWRLPEVLVVHLKRFSHTRTFRDKIDAMIEFPIEGLDLTDKLLSRAPVEEEMVEKKEVEEAKEVNEAEEVEEGDDEKVENVEKEEGKKAVEEEEVDPNERFVYDLFAVDNHFGGLGGG</sequence>
<dbReference type="InterPro" id="IPR001394">
    <property type="entry name" value="Peptidase_C19_UCH"/>
</dbReference>
<dbReference type="InterPro" id="IPR038765">
    <property type="entry name" value="Papain-like_cys_pep_sf"/>
</dbReference>
<comment type="catalytic activity">
    <reaction evidence="1">
        <text>Thiol-dependent hydrolysis of ester, thioester, amide, peptide and isopeptide bonds formed by the C-terminal Gly of ubiquitin (a 76-residue protein attached to proteins as an intracellular targeting signal).</text>
        <dbReference type="EC" id="3.4.19.12"/>
    </reaction>
</comment>
<feature type="non-terminal residue" evidence="10">
    <location>
        <position position="1"/>
    </location>
</feature>
<dbReference type="SUPFAM" id="SSF54001">
    <property type="entry name" value="Cysteine proteinases"/>
    <property type="match status" value="1"/>
</dbReference>
<dbReference type="PANTHER" id="PTHR21646">
    <property type="entry name" value="UBIQUITIN CARBOXYL-TERMINAL HYDROLASE"/>
    <property type="match status" value="1"/>
</dbReference>
<dbReference type="InterPro" id="IPR050185">
    <property type="entry name" value="Ub_carboxyl-term_hydrolase"/>
</dbReference>
<dbReference type="PANTHER" id="PTHR21646:SF24">
    <property type="entry name" value="UBIQUITIN CARBOXYL-TERMINAL HYDROLASE"/>
    <property type="match status" value="1"/>
</dbReference>
<dbReference type="GO" id="GO:0016579">
    <property type="term" value="P:protein deubiquitination"/>
    <property type="evidence" value="ECO:0007669"/>
    <property type="project" value="InterPro"/>
</dbReference>
<dbReference type="EMBL" id="RBNJ01022580">
    <property type="protein sequence ID" value="RUS18020.1"/>
    <property type="molecule type" value="Genomic_DNA"/>
</dbReference>
<keyword evidence="5" id="KW-0833">Ubl conjugation pathway</keyword>
<feature type="domain" description="USP" evidence="9">
    <location>
        <begin position="1"/>
        <end position="671"/>
    </location>
</feature>
<dbReference type="Proteomes" id="UP000274822">
    <property type="component" value="Unassembled WGS sequence"/>
</dbReference>
<evidence type="ECO:0000256" key="6">
    <source>
        <dbReference type="ARBA" id="ARBA00022801"/>
    </source>
</evidence>
<feature type="compositionally biased region" description="Polar residues" evidence="8">
    <location>
        <begin position="376"/>
        <end position="396"/>
    </location>
</feature>
<feature type="non-terminal residue" evidence="10">
    <location>
        <position position="671"/>
    </location>
</feature>
<dbReference type="Gene3D" id="3.90.70.10">
    <property type="entry name" value="Cysteine proteinases"/>
    <property type="match status" value="2"/>
</dbReference>
<keyword evidence="4" id="KW-0645">Protease</keyword>